<sequence length="476" mass="52182">MAESMPTFVVVGHPNKGKSSVVAALAQDESVRIEPRSGTTTQSTAYRVEVDGHGVYRLVDTPGFQRPRRALAWLRERATTAAERPAAVRAFLEAHRESGEMVDECELLEPLMDGGLVVYVVDGSVPYGPEYEDEMEILRWTGRPGLGLINPIGDEARHLDSWKTALGQFLGVAVVFNPVAADFEQQMVVLDQFAAIAEANGVGVRRSLSLLKQARERAHDRASRVIAEWVSTALTERVEKLMAKDAIPTAQEPELRERYEQRMRELEEKARHEVERIYRHGRLERAGEGLTVPGEDLFDVDRWYLWGLTKRQLLTTLTTGGAGAGAAGGLVIDAGLGGASLAAGALIGGLVGGAAGLTAGLRYGDRMADMKLGPVTLAGRRVTYGPSKHPNLPFVVLGRALDHQGRVARWSHARREVMALDPESPEAIWAREGMEATRKKLVRCFSRIQRSRGDEGAIEGLYGVIRPLMNRTDSEH</sequence>
<evidence type="ECO:0000313" key="4">
    <source>
        <dbReference type="Proteomes" id="UP000320386"/>
    </source>
</evidence>
<dbReference type="GO" id="GO:0002098">
    <property type="term" value="P:tRNA wobble uridine modification"/>
    <property type="evidence" value="ECO:0007669"/>
    <property type="project" value="TreeGrafter"/>
</dbReference>
<feature type="transmembrane region" description="Helical" evidence="1">
    <location>
        <begin position="338"/>
        <end position="361"/>
    </location>
</feature>
<dbReference type="RefSeq" id="WP_236254714.1">
    <property type="nucleotide sequence ID" value="NZ_CP036280.1"/>
</dbReference>
<evidence type="ECO:0000256" key="1">
    <source>
        <dbReference type="SAM" id="Phobius"/>
    </source>
</evidence>
<gene>
    <name evidence="3" type="ORF">Pan265_10300</name>
</gene>
<dbReference type="EMBL" id="CP036280">
    <property type="protein sequence ID" value="QDU71181.1"/>
    <property type="molecule type" value="Genomic_DNA"/>
</dbReference>
<dbReference type="InterPro" id="IPR027417">
    <property type="entry name" value="P-loop_NTPase"/>
</dbReference>
<dbReference type="InterPro" id="IPR021871">
    <property type="entry name" value="DUF3482"/>
</dbReference>
<dbReference type="KEGG" id="mcad:Pan265_10300"/>
<keyword evidence="1" id="KW-0812">Transmembrane</keyword>
<dbReference type="AlphaFoldDB" id="A0A518BW47"/>
<dbReference type="Gene3D" id="3.40.50.300">
    <property type="entry name" value="P-loop containing nucleotide triphosphate hydrolases"/>
    <property type="match status" value="1"/>
</dbReference>
<feature type="domain" description="G" evidence="2">
    <location>
        <begin position="8"/>
        <end position="91"/>
    </location>
</feature>
<dbReference type="Proteomes" id="UP000320386">
    <property type="component" value="Chromosome"/>
</dbReference>
<dbReference type="InterPro" id="IPR006073">
    <property type="entry name" value="GTP-bd"/>
</dbReference>
<protein>
    <submittedName>
        <fullName evidence="3">GTP-binding protein Der</fullName>
    </submittedName>
</protein>
<dbReference type="PANTHER" id="PTHR42714:SF2">
    <property type="entry name" value="TRNA MODIFICATION GTPASE GTPBP3, MITOCHONDRIAL"/>
    <property type="match status" value="1"/>
</dbReference>
<dbReference type="GO" id="GO:0005737">
    <property type="term" value="C:cytoplasm"/>
    <property type="evidence" value="ECO:0007669"/>
    <property type="project" value="TreeGrafter"/>
</dbReference>
<dbReference type="Pfam" id="PF01926">
    <property type="entry name" value="MMR_HSR1"/>
    <property type="match status" value="1"/>
</dbReference>
<evidence type="ECO:0000313" key="3">
    <source>
        <dbReference type="EMBL" id="QDU71181.1"/>
    </source>
</evidence>
<accession>A0A518BW47</accession>
<dbReference type="PANTHER" id="PTHR42714">
    <property type="entry name" value="TRNA MODIFICATION GTPASE GTPBP3"/>
    <property type="match status" value="1"/>
</dbReference>
<dbReference type="SUPFAM" id="SSF52540">
    <property type="entry name" value="P-loop containing nucleoside triphosphate hydrolases"/>
    <property type="match status" value="1"/>
</dbReference>
<evidence type="ECO:0000259" key="2">
    <source>
        <dbReference type="Pfam" id="PF01926"/>
    </source>
</evidence>
<keyword evidence="1" id="KW-0472">Membrane</keyword>
<proteinExistence type="predicted"/>
<reference evidence="3 4" key="1">
    <citation type="submission" date="2019-02" db="EMBL/GenBank/DDBJ databases">
        <title>Deep-cultivation of Planctomycetes and their phenomic and genomic characterization uncovers novel biology.</title>
        <authorList>
            <person name="Wiegand S."/>
            <person name="Jogler M."/>
            <person name="Boedeker C."/>
            <person name="Pinto D."/>
            <person name="Vollmers J."/>
            <person name="Rivas-Marin E."/>
            <person name="Kohn T."/>
            <person name="Peeters S.H."/>
            <person name="Heuer A."/>
            <person name="Rast P."/>
            <person name="Oberbeckmann S."/>
            <person name="Bunk B."/>
            <person name="Jeske O."/>
            <person name="Meyerdierks A."/>
            <person name="Storesund J.E."/>
            <person name="Kallscheuer N."/>
            <person name="Luecker S."/>
            <person name="Lage O.M."/>
            <person name="Pohl T."/>
            <person name="Merkel B.J."/>
            <person name="Hornburger P."/>
            <person name="Mueller R.-W."/>
            <person name="Bruemmer F."/>
            <person name="Labrenz M."/>
            <person name="Spormann A.M."/>
            <person name="Op den Camp H."/>
            <person name="Overmann J."/>
            <person name="Amann R."/>
            <person name="Jetten M.S.M."/>
            <person name="Mascher T."/>
            <person name="Medema M.H."/>
            <person name="Devos D.P."/>
            <person name="Kaster A.-K."/>
            <person name="Ovreas L."/>
            <person name="Rohde M."/>
            <person name="Galperin M.Y."/>
            <person name="Jogler C."/>
        </authorList>
    </citation>
    <scope>NUCLEOTIDE SEQUENCE [LARGE SCALE GENOMIC DNA]</scope>
    <source>
        <strain evidence="3 4">Pan265</strain>
    </source>
</reference>
<dbReference type="GO" id="GO:0030488">
    <property type="term" value="P:tRNA methylation"/>
    <property type="evidence" value="ECO:0007669"/>
    <property type="project" value="TreeGrafter"/>
</dbReference>
<name>A0A518BW47_9BACT</name>
<dbReference type="Pfam" id="PF11981">
    <property type="entry name" value="DUF3482"/>
    <property type="match status" value="1"/>
</dbReference>
<dbReference type="GO" id="GO:0005525">
    <property type="term" value="F:GTP binding"/>
    <property type="evidence" value="ECO:0007669"/>
    <property type="project" value="InterPro"/>
</dbReference>
<organism evidence="3 4">
    <name type="scientific">Mucisphaera calidilacus</name>
    <dbReference type="NCBI Taxonomy" id="2527982"/>
    <lineage>
        <taxon>Bacteria</taxon>
        <taxon>Pseudomonadati</taxon>
        <taxon>Planctomycetota</taxon>
        <taxon>Phycisphaerae</taxon>
        <taxon>Phycisphaerales</taxon>
        <taxon>Phycisphaeraceae</taxon>
        <taxon>Mucisphaera</taxon>
    </lineage>
</organism>
<keyword evidence="1" id="KW-1133">Transmembrane helix</keyword>
<keyword evidence="4" id="KW-1185">Reference proteome</keyword>